<proteinExistence type="predicted"/>
<accession>A0A8R1UZ29</accession>
<name>A0A2A6C1C8_PRIPA</name>
<reference evidence="1" key="2">
    <citation type="submission" date="2022-06" db="UniProtKB">
        <authorList>
            <consortium name="EnsemblMetazoa"/>
        </authorList>
    </citation>
    <scope>IDENTIFICATION</scope>
    <source>
        <strain evidence="1">PS312</strain>
    </source>
</reference>
<gene>
    <name evidence="1" type="primary">WBGene00280498</name>
</gene>
<evidence type="ECO:0000313" key="1">
    <source>
        <dbReference type="EnsemblMetazoa" id="PPA42129.1"/>
    </source>
</evidence>
<dbReference type="Proteomes" id="UP000005239">
    <property type="component" value="Unassembled WGS sequence"/>
</dbReference>
<dbReference type="AlphaFoldDB" id="A0A2A6C1C8"/>
<keyword evidence="2" id="KW-1185">Reference proteome</keyword>
<accession>A0A2A6C1C8</accession>
<protein>
    <submittedName>
        <fullName evidence="1">Uncharacterized protein</fullName>
    </submittedName>
</protein>
<sequence length="108" mass="12353">MFAFAFIFLLSNSMVSFCEPIRSMTNCIIGDWSSTNVTWNVMPMQRQEADNIEYCNGDLNRGEGISRCNSISALYAKEPAFKAFLHKESEIMKIQFNRESKAIEIVQP</sequence>
<reference evidence="2" key="1">
    <citation type="journal article" date="2008" name="Nat. Genet.">
        <title>The Pristionchus pacificus genome provides a unique perspective on nematode lifestyle and parasitism.</title>
        <authorList>
            <person name="Dieterich C."/>
            <person name="Clifton S.W."/>
            <person name="Schuster L.N."/>
            <person name="Chinwalla A."/>
            <person name="Delehaunty K."/>
            <person name="Dinkelacker I."/>
            <person name="Fulton L."/>
            <person name="Fulton R."/>
            <person name="Godfrey J."/>
            <person name="Minx P."/>
            <person name="Mitreva M."/>
            <person name="Roeseler W."/>
            <person name="Tian H."/>
            <person name="Witte H."/>
            <person name="Yang S.P."/>
            <person name="Wilson R.K."/>
            <person name="Sommer R.J."/>
        </authorList>
    </citation>
    <scope>NUCLEOTIDE SEQUENCE [LARGE SCALE GENOMIC DNA]</scope>
    <source>
        <strain evidence="2">PS312</strain>
    </source>
</reference>
<organism evidence="1 2">
    <name type="scientific">Pristionchus pacificus</name>
    <name type="common">Parasitic nematode worm</name>
    <dbReference type="NCBI Taxonomy" id="54126"/>
    <lineage>
        <taxon>Eukaryota</taxon>
        <taxon>Metazoa</taxon>
        <taxon>Ecdysozoa</taxon>
        <taxon>Nematoda</taxon>
        <taxon>Chromadorea</taxon>
        <taxon>Rhabditida</taxon>
        <taxon>Rhabditina</taxon>
        <taxon>Diplogasteromorpha</taxon>
        <taxon>Diplogasteroidea</taxon>
        <taxon>Neodiplogasteridae</taxon>
        <taxon>Pristionchus</taxon>
    </lineage>
</organism>
<dbReference type="EnsemblMetazoa" id="PPA42129.1">
    <property type="protein sequence ID" value="PPA42129.1"/>
    <property type="gene ID" value="WBGene00280498"/>
</dbReference>
<evidence type="ECO:0000313" key="2">
    <source>
        <dbReference type="Proteomes" id="UP000005239"/>
    </source>
</evidence>